<protein>
    <submittedName>
        <fullName evidence="2">Diguanylate cyclase</fullName>
    </submittedName>
</protein>
<dbReference type="InterPro" id="IPR043128">
    <property type="entry name" value="Rev_trsase/Diguanyl_cyclase"/>
</dbReference>
<dbReference type="InterPro" id="IPR029787">
    <property type="entry name" value="Nucleotide_cyclase"/>
</dbReference>
<dbReference type="Proteomes" id="UP000600101">
    <property type="component" value="Unassembled WGS sequence"/>
</dbReference>
<gene>
    <name evidence="2" type="ORF">H7965_18725</name>
</gene>
<accession>A0A9X0R0B3</accession>
<organism evidence="2 3">
    <name type="scientific">Siccirubricoccus deserti</name>
    <dbReference type="NCBI Taxonomy" id="2013562"/>
    <lineage>
        <taxon>Bacteria</taxon>
        <taxon>Pseudomonadati</taxon>
        <taxon>Pseudomonadota</taxon>
        <taxon>Alphaproteobacteria</taxon>
        <taxon>Acetobacterales</taxon>
        <taxon>Roseomonadaceae</taxon>
        <taxon>Siccirubricoccus</taxon>
    </lineage>
</organism>
<dbReference type="InterPro" id="IPR000160">
    <property type="entry name" value="GGDEF_dom"/>
</dbReference>
<evidence type="ECO:0000313" key="3">
    <source>
        <dbReference type="Proteomes" id="UP000600101"/>
    </source>
</evidence>
<keyword evidence="3" id="KW-1185">Reference proteome</keyword>
<dbReference type="SUPFAM" id="SSF55073">
    <property type="entry name" value="Nucleotide cyclase"/>
    <property type="match status" value="1"/>
</dbReference>
<dbReference type="AlphaFoldDB" id="A0A9X0R0B3"/>
<name>A0A9X0R0B3_9PROT</name>
<evidence type="ECO:0000259" key="1">
    <source>
        <dbReference type="PROSITE" id="PS50887"/>
    </source>
</evidence>
<feature type="domain" description="GGDEF" evidence="1">
    <location>
        <begin position="40"/>
        <end position="87"/>
    </location>
</feature>
<dbReference type="PROSITE" id="PS50887">
    <property type="entry name" value="GGDEF"/>
    <property type="match status" value="1"/>
</dbReference>
<comment type="caution">
    <text evidence="2">The sequence shown here is derived from an EMBL/GenBank/DDBJ whole genome shotgun (WGS) entry which is preliminary data.</text>
</comment>
<proteinExistence type="predicted"/>
<evidence type="ECO:0000313" key="2">
    <source>
        <dbReference type="EMBL" id="MBC4017346.1"/>
    </source>
</evidence>
<dbReference type="Pfam" id="PF00990">
    <property type="entry name" value="GGDEF"/>
    <property type="match status" value="1"/>
</dbReference>
<reference evidence="2" key="1">
    <citation type="submission" date="2020-08" db="EMBL/GenBank/DDBJ databases">
        <authorList>
            <person name="Hu Y."/>
            <person name="Nguyen S.V."/>
            <person name="Li F."/>
            <person name="Fanning S."/>
        </authorList>
    </citation>
    <scope>NUCLEOTIDE SEQUENCE</scope>
    <source>
        <strain evidence="2">SYSU D8009</strain>
    </source>
</reference>
<dbReference type="Gene3D" id="3.30.70.270">
    <property type="match status" value="1"/>
</dbReference>
<dbReference type="RefSeq" id="WP_186772109.1">
    <property type="nucleotide sequence ID" value="NZ_JACOMF010000027.1"/>
</dbReference>
<sequence>MAHRLWLQAKISEIKYLPTGLLPGAIALSREVALSARAGAALSPLMTDAGHVKAMNDRYGYAGGDIVRKRVAETILDACRVGDFVFR</sequence>
<dbReference type="EMBL" id="JACOMF010000027">
    <property type="protein sequence ID" value="MBC4017346.1"/>
    <property type="molecule type" value="Genomic_DNA"/>
</dbReference>